<dbReference type="PANTHER" id="PTHR45982">
    <property type="entry name" value="REGULATOR OF CHROMOSOME CONDENSATION"/>
    <property type="match status" value="1"/>
</dbReference>
<evidence type="ECO:0000313" key="3">
    <source>
        <dbReference type="Proteomes" id="UP001056255"/>
    </source>
</evidence>
<keyword evidence="1" id="KW-0732">Signal</keyword>
<dbReference type="PANTHER" id="PTHR45982:SF1">
    <property type="entry name" value="REGULATOR OF CHROMOSOME CONDENSATION"/>
    <property type="match status" value="1"/>
</dbReference>
<sequence length="446" mass="48870">MKLWNTLALGCLLLLPMLANSQLPEDNFGGRDWYTPSTIVTNGEVGACTNESGQLYMWGNTNKGSVSLSPVPGNEARNNSHNYPYALSLWNKISYIDLSQRLGAFIDESGDAYFWSSDGYGYYRGQPFVDNPTFVLSNVSHLSVGKEHIVFVKNDGTVWSVGFNKFGNFGTGSTNSQFSAIPVKMKGINNVVRAAAFGSIVGADNNYNLLSRLGTLLLKSDGTVWVSGAGGTLVPNHFNYSPTQIETLTNIVSIQTTRYGAYSLDAHGDVYAWGAKYYGSLGLGIYQAETGYIHKPRKITFPEEATDVVAIESNPSDTNAYAIDSDKNLWAWGYHRFAHAFGVAETDTAMTPIISAKHVDDVIAGNNGRSFLIRSNSYPSDSRLWWTGYNFTRSLVLSKDISPLYIAGKTPSTPNQPVSSGVWAVSRENVCNLYFRHSGFNPANVY</sequence>
<feature type="signal peptide" evidence="1">
    <location>
        <begin position="1"/>
        <end position="21"/>
    </location>
</feature>
<keyword evidence="3" id="KW-1185">Reference proteome</keyword>
<dbReference type="Gene3D" id="2.130.10.30">
    <property type="entry name" value="Regulator of chromosome condensation 1/beta-lactamase-inhibitor protein II"/>
    <property type="match status" value="3"/>
</dbReference>
<reference evidence="2" key="1">
    <citation type="submission" date="2021-08" db="EMBL/GenBank/DDBJ databases">
        <authorList>
            <person name="Sakaguchi M."/>
            <person name="Kikuchi T."/>
            <person name="Urbanczyk H."/>
        </authorList>
    </citation>
    <scope>NUCLEOTIDE SEQUENCE</scope>
    <source>
        <strain evidence="2">020920N</strain>
    </source>
</reference>
<accession>A0ABY4WTE1</accession>
<feature type="chain" id="PRO_5046564936" evidence="1">
    <location>
        <begin position="22"/>
        <end position="446"/>
    </location>
</feature>
<protein>
    <submittedName>
        <fullName evidence="2">Uncharacterized protein</fullName>
    </submittedName>
</protein>
<organism evidence="2 3">
    <name type="scientific">Grimontia kaedaensis</name>
    <dbReference type="NCBI Taxonomy" id="2872157"/>
    <lineage>
        <taxon>Bacteria</taxon>
        <taxon>Pseudomonadati</taxon>
        <taxon>Pseudomonadota</taxon>
        <taxon>Gammaproteobacteria</taxon>
        <taxon>Vibrionales</taxon>
        <taxon>Vibrionaceae</taxon>
        <taxon>Grimontia</taxon>
    </lineage>
</organism>
<dbReference type="Pfam" id="PF00415">
    <property type="entry name" value="RCC1"/>
    <property type="match status" value="2"/>
</dbReference>
<gene>
    <name evidence="2" type="ORF">K6Q96_13445</name>
</gene>
<name>A0ABY4WTE1_9GAMM</name>
<evidence type="ECO:0000313" key="2">
    <source>
        <dbReference type="EMBL" id="USH01864.1"/>
    </source>
</evidence>
<evidence type="ECO:0000256" key="1">
    <source>
        <dbReference type="SAM" id="SignalP"/>
    </source>
</evidence>
<dbReference type="EMBL" id="CP082275">
    <property type="protein sequence ID" value="USH01864.1"/>
    <property type="molecule type" value="Genomic_DNA"/>
</dbReference>
<dbReference type="RefSeq" id="WP_251876422.1">
    <property type="nucleotide sequence ID" value="NZ_CP082275.1"/>
</dbReference>
<dbReference type="InterPro" id="IPR051553">
    <property type="entry name" value="Ran_GTPase-activating"/>
</dbReference>
<proteinExistence type="predicted"/>
<dbReference type="InterPro" id="IPR000408">
    <property type="entry name" value="Reg_chr_condens"/>
</dbReference>
<dbReference type="PROSITE" id="PS50012">
    <property type="entry name" value="RCC1_3"/>
    <property type="match status" value="1"/>
</dbReference>
<dbReference type="Proteomes" id="UP001056255">
    <property type="component" value="Chromosome I"/>
</dbReference>
<dbReference type="SUPFAM" id="SSF50985">
    <property type="entry name" value="RCC1/BLIP-II"/>
    <property type="match status" value="2"/>
</dbReference>
<dbReference type="InterPro" id="IPR009091">
    <property type="entry name" value="RCC1/BLIP-II"/>
</dbReference>